<dbReference type="InterPro" id="IPR050463">
    <property type="entry name" value="Gfo/Idh/MocA_oxidrdct_glycsds"/>
</dbReference>
<keyword evidence="5" id="KW-1185">Reference proteome</keyword>
<dbReference type="AlphaFoldDB" id="A0A7G9FUN9"/>
<reference evidence="4 5" key="1">
    <citation type="submission" date="2020-08" db="EMBL/GenBank/DDBJ databases">
        <authorList>
            <person name="Liu C."/>
            <person name="Sun Q."/>
        </authorList>
    </citation>
    <scope>NUCLEOTIDE SEQUENCE [LARGE SCALE GENOMIC DNA]</scope>
    <source>
        <strain evidence="4 5">NSJ-8</strain>
    </source>
</reference>
<sequence length="380" mass="43345">MKKIRVGVIGLGFIGKQHVEALRRLPYIEIVAGSDSNLGMREWCEKNGIQKYYSDYKEMLTNEKMDVVHNCTPNNFHYEVSCEILKTGCHVYSEKPLTIKSVEGESLIELADKKGLKTAVNFNYRNNLMVQEIQQRIQNGRMGMISHIQVEYLQDWLLYDTDFDWRVQKDKGGESRAVADIGSHCFDTIQFITGEKIVSVYAMFHKQYQKRYMTKQADTFSLRPMDSDSKGEPVSVENEDAAIILFRLEGGMVGNINVTQVCAGKKNNLKILISGTKEAYEWQQETPANLWIGHKDSGNEIIYAGKNNLSEKIRCFADLPDGHSVGWKDAFEKGFEIFYGSILNETEAVYESPDFAEGWYVTKIVEACLKSNQTGQWQNV</sequence>
<organism evidence="4 5">
    <name type="scientific">Simiaoa sunii</name>
    <dbReference type="NCBI Taxonomy" id="2763672"/>
    <lineage>
        <taxon>Bacteria</taxon>
        <taxon>Bacillati</taxon>
        <taxon>Bacillota</taxon>
        <taxon>Clostridia</taxon>
        <taxon>Lachnospirales</taxon>
        <taxon>Lachnospiraceae</taxon>
        <taxon>Simiaoa</taxon>
    </lineage>
</organism>
<dbReference type="SUPFAM" id="SSF55347">
    <property type="entry name" value="Glyceraldehyde-3-phosphate dehydrogenase-like, C-terminal domain"/>
    <property type="match status" value="1"/>
</dbReference>
<dbReference type="GO" id="GO:0000166">
    <property type="term" value="F:nucleotide binding"/>
    <property type="evidence" value="ECO:0007669"/>
    <property type="project" value="InterPro"/>
</dbReference>
<dbReference type="PANTHER" id="PTHR43818">
    <property type="entry name" value="BCDNA.GH03377"/>
    <property type="match status" value="1"/>
</dbReference>
<feature type="domain" description="GFO/IDH/MocA-like oxidoreductase" evidence="3">
    <location>
        <begin position="130"/>
        <end position="279"/>
    </location>
</feature>
<dbReference type="Pfam" id="PF01408">
    <property type="entry name" value="GFO_IDH_MocA"/>
    <property type="match status" value="1"/>
</dbReference>
<dbReference type="EMBL" id="CP060633">
    <property type="protein sequence ID" value="QNM02271.1"/>
    <property type="molecule type" value="Genomic_DNA"/>
</dbReference>
<proteinExistence type="predicted"/>
<dbReference type="Gene3D" id="3.40.50.720">
    <property type="entry name" value="NAD(P)-binding Rossmann-like Domain"/>
    <property type="match status" value="1"/>
</dbReference>
<evidence type="ECO:0000259" key="3">
    <source>
        <dbReference type="Pfam" id="PF22725"/>
    </source>
</evidence>
<dbReference type="GO" id="GO:0016491">
    <property type="term" value="F:oxidoreductase activity"/>
    <property type="evidence" value="ECO:0007669"/>
    <property type="project" value="UniProtKB-KW"/>
</dbReference>
<dbReference type="InterPro" id="IPR055170">
    <property type="entry name" value="GFO_IDH_MocA-like_dom"/>
</dbReference>
<evidence type="ECO:0000313" key="5">
    <source>
        <dbReference type="Proteomes" id="UP000515981"/>
    </source>
</evidence>
<evidence type="ECO:0000256" key="1">
    <source>
        <dbReference type="ARBA" id="ARBA00023002"/>
    </source>
</evidence>
<dbReference type="SUPFAM" id="SSF51735">
    <property type="entry name" value="NAD(P)-binding Rossmann-fold domains"/>
    <property type="match status" value="1"/>
</dbReference>
<feature type="domain" description="Gfo/Idh/MocA-like oxidoreductase N-terminal" evidence="2">
    <location>
        <begin position="4"/>
        <end position="122"/>
    </location>
</feature>
<protein>
    <submittedName>
        <fullName evidence="4">Gfo/Idh/MocA family oxidoreductase</fullName>
    </submittedName>
</protein>
<dbReference type="Proteomes" id="UP000515981">
    <property type="component" value="Chromosome"/>
</dbReference>
<evidence type="ECO:0000259" key="2">
    <source>
        <dbReference type="Pfam" id="PF01408"/>
    </source>
</evidence>
<dbReference type="KEGG" id="ssun:H9Q77_14570"/>
<dbReference type="Gene3D" id="3.30.360.10">
    <property type="entry name" value="Dihydrodipicolinate Reductase, domain 2"/>
    <property type="match status" value="1"/>
</dbReference>
<evidence type="ECO:0000313" key="4">
    <source>
        <dbReference type="EMBL" id="QNM02271.1"/>
    </source>
</evidence>
<gene>
    <name evidence="4" type="ORF">H9Q77_14570</name>
</gene>
<dbReference type="InterPro" id="IPR036291">
    <property type="entry name" value="NAD(P)-bd_dom_sf"/>
</dbReference>
<dbReference type="RefSeq" id="WP_249326010.1">
    <property type="nucleotide sequence ID" value="NZ_CP060633.1"/>
</dbReference>
<dbReference type="InterPro" id="IPR000683">
    <property type="entry name" value="Gfo/Idh/MocA-like_OxRdtase_N"/>
</dbReference>
<dbReference type="PANTHER" id="PTHR43818:SF11">
    <property type="entry name" value="BCDNA.GH03377"/>
    <property type="match status" value="1"/>
</dbReference>
<name>A0A7G9FUN9_9FIRM</name>
<keyword evidence="1" id="KW-0560">Oxidoreductase</keyword>
<accession>A0A7G9FUN9</accession>
<dbReference type="Pfam" id="PF22725">
    <property type="entry name" value="GFO_IDH_MocA_C3"/>
    <property type="match status" value="1"/>
</dbReference>